<dbReference type="InterPro" id="IPR013783">
    <property type="entry name" value="Ig-like_fold"/>
</dbReference>
<dbReference type="PROSITE" id="PS00290">
    <property type="entry name" value="IG_MHC"/>
    <property type="match status" value="1"/>
</dbReference>
<evidence type="ECO:0000259" key="4">
    <source>
        <dbReference type="SMART" id="SM00407"/>
    </source>
</evidence>
<feature type="region of interest" description="Disordered" evidence="3">
    <location>
        <begin position="70"/>
        <end position="98"/>
    </location>
</feature>
<dbReference type="PANTHER" id="PTHR16675:SF193">
    <property type="entry name" value="LOC571647 PROTEIN-RELATED"/>
    <property type="match status" value="1"/>
</dbReference>
<accession>A0AAY5EJ96</accession>
<dbReference type="PANTHER" id="PTHR16675">
    <property type="entry name" value="MHC CLASS I-RELATED"/>
    <property type="match status" value="1"/>
</dbReference>
<proteinExistence type="predicted"/>
<dbReference type="Gene3D" id="3.30.500.10">
    <property type="entry name" value="MHC class I-like antigen recognition-like"/>
    <property type="match status" value="1"/>
</dbReference>
<reference evidence="5" key="2">
    <citation type="submission" date="2025-08" db="UniProtKB">
        <authorList>
            <consortium name="Ensembl"/>
        </authorList>
    </citation>
    <scope>IDENTIFICATION</scope>
</reference>
<reference evidence="5" key="3">
    <citation type="submission" date="2025-09" db="UniProtKB">
        <authorList>
            <consortium name="Ensembl"/>
        </authorList>
    </citation>
    <scope>IDENTIFICATION</scope>
</reference>
<dbReference type="InterPro" id="IPR036179">
    <property type="entry name" value="Ig-like_dom_sf"/>
</dbReference>
<dbReference type="Gene3D" id="2.60.40.10">
    <property type="entry name" value="Immunoglobulins"/>
    <property type="match status" value="2"/>
</dbReference>
<dbReference type="SUPFAM" id="SSF54452">
    <property type="entry name" value="MHC antigen-recognition domain"/>
    <property type="match status" value="1"/>
</dbReference>
<evidence type="ECO:0000256" key="1">
    <source>
        <dbReference type="ARBA" id="ARBA00023180"/>
    </source>
</evidence>
<dbReference type="GO" id="GO:0006955">
    <property type="term" value="P:immune response"/>
    <property type="evidence" value="ECO:0007669"/>
    <property type="project" value="TreeGrafter"/>
</dbReference>
<dbReference type="Pfam" id="PF07654">
    <property type="entry name" value="C1-set"/>
    <property type="match status" value="1"/>
</dbReference>
<dbReference type="SMART" id="SM00407">
    <property type="entry name" value="IGc1"/>
    <property type="match status" value="1"/>
</dbReference>
<gene>
    <name evidence="5" type="primary">IL13RA1</name>
</gene>
<dbReference type="Ensembl" id="ENSEEET00000060899.1">
    <property type="protein sequence ID" value="ENSEEEP00000056996.1"/>
    <property type="gene ID" value="ENSEEEG00000025039.1"/>
</dbReference>
<keyword evidence="2" id="KW-0393">Immunoglobulin domain</keyword>
<dbReference type="Proteomes" id="UP000314983">
    <property type="component" value="Chromosome 2"/>
</dbReference>
<evidence type="ECO:0000313" key="6">
    <source>
        <dbReference type="Proteomes" id="UP000314983"/>
    </source>
</evidence>
<dbReference type="SUPFAM" id="SSF48726">
    <property type="entry name" value="Immunoglobulin"/>
    <property type="match status" value="2"/>
</dbReference>
<dbReference type="InterPro" id="IPR037055">
    <property type="entry name" value="MHC_I-like_Ag-recog_sf"/>
</dbReference>
<name>A0AAY5EJ96_ELEEL</name>
<dbReference type="GO" id="GO:0009897">
    <property type="term" value="C:external side of plasma membrane"/>
    <property type="evidence" value="ECO:0007669"/>
    <property type="project" value="TreeGrafter"/>
</dbReference>
<dbReference type="InterPro" id="IPR050208">
    <property type="entry name" value="MHC_class-I_related"/>
</dbReference>
<protein>
    <recommendedName>
        <fullName evidence="4">Immunoglobulin C1-set domain-containing protein</fullName>
    </recommendedName>
</protein>
<keyword evidence="1" id="KW-0325">Glycoprotein</keyword>
<dbReference type="AlphaFoldDB" id="A0AAY5EJ96"/>
<evidence type="ECO:0000256" key="2">
    <source>
        <dbReference type="ARBA" id="ARBA00023319"/>
    </source>
</evidence>
<dbReference type="InterPro" id="IPR003006">
    <property type="entry name" value="Ig/MHC_CS"/>
</dbReference>
<dbReference type="GeneTree" id="ENSGT00940000169326"/>
<evidence type="ECO:0000256" key="3">
    <source>
        <dbReference type="SAM" id="MobiDB-lite"/>
    </source>
</evidence>
<reference evidence="5 6" key="1">
    <citation type="submission" date="2020-05" db="EMBL/GenBank/DDBJ databases">
        <title>Electrophorus electricus (electric eel) genome, fEleEle1, primary haplotype.</title>
        <authorList>
            <person name="Myers G."/>
            <person name="Meyer A."/>
            <person name="Fedrigo O."/>
            <person name="Formenti G."/>
            <person name="Rhie A."/>
            <person name="Tracey A."/>
            <person name="Sims Y."/>
            <person name="Jarvis E.D."/>
        </authorList>
    </citation>
    <scope>NUCLEOTIDE SEQUENCE [LARGE SCALE GENOMIC DNA]</scope>
</reference>
<dbReference type="InterPro" id="IPR011162">
    <property type="entry name" value="MHC_I/II-like_Ag-recog"/>
</dbReference>
<keyword evidence="6" id="KW-1185">Reference proteome</keyword>
<evidence type="ECO:0000313" key="5">
    <source>
        <dbReference type="Ensembl" id="ENSEEEP00000056996.1"/>
    </source>
</evidence>
<dbReference type="GO" id="GO:0005615">
    <property type="term" value="C:extracellular space"/>
    <property type="evidence" value="ECO:0007669"/>
    <property type="project" value="TreeGrafter"/>
</dbReference>
<organism evidence="5 6">
    <name type="scientific">Electrophorus electricus</name>
    <name type="common">Electric eel</name>
    <name type="synonym">Gymnotus electricus</name>
    <dbReference type="NCBI Taxonomy" id="8005"/>
    <lineage>
        <taxon>Eukaryota</taxon>
        <taxon>Metazoa</taxon>
        <taxon>Chordata</taxon>
        <taxon>Craniata</taxon>
        <taxon>Vertebrata</taxon>
        <taxon>Euteleostomi</taxon>
        <taxon>Actinopterygii</taxon>
        <taxon>Neopterygii</taxon>
        <taxon>Teleostei</taxon>
        <taxon>Ostariophysi</taxon>
        <taxon>Gymnotiformes</taxon>
        <taxon>Gymnotoidei</taxon>
        <taxon>Gymnotidae</taxon>
        <taxon>Electrophorus</taxon>
    </lineage>
</organism>
<dbReference type="InterPro" id="IPR003597">
    <property type="entry name" value="Ig_C1-set"/>
</dbReference>
<sequence>VMMSVRKYRTSLPEELITSSGVRTNDEDTYQLRKSVNILENDEEYYECYVAHSSLTEPVIINWGKYICDTENSPTPENPRSKREREQAPSLSTVPPHGVSGRVNKHSVYYKYMIRSGNSIDNITDFTEVTALDGKQIDSYSSRDRIRTPKQDWLKKLPERDQQTVKNSQENMCLCTERVSVSLTFRCSHSSVRFGCKTEATFNILNCINEYGYDGEDLISYDWISKQWKASVKQVQHTADLWNNIYLNYSNTEISQMDVYIFAKRAVSDPGKLTLTCLATSFSPKDVMMSMRKYRTSLAEELITSSGVRTNDEDTYQLRKSVNILENDEEYSKCYVAHSSLTEPVIIKWGKYICYTENCIHEFEKMLVC</sequence>
<feature type="domain" description="Immunoglobulin C1-set" evidence="4">
    <location>
        <begin position="272"/>
        <end position="344"/>
    </location>
</feature>